<comment type="caution">
    <text evidence="1">The sequence shown here is derived from an EMBL/GenBank/DDBJ whole genome shotgun (WGS) entry which is preliminary data.</text>
</comment>
<evidence type="ECO:0000313" key="1">
    <source>
        <dbReference type="EMBL" id="KAJ3521784.1"/>
    </source>
</evidence>
<organism evidence="1 2">
    <name type="scientific">Phlebia brevispora</name>
    <dbReference type="NCBI Taxonomy" id="194682"/>
    <lineage>
        <taxon>Eukaryota</taxon>
        <taxon>Fungi</taxon>
        <taxon>Dikarya</taxon>
        <taxon>Basidiomycota</taxon>
        <taxon>Agaricomycotina</taxon>
        <taxon>Agaricomycetes</taxon>
        <taxon>Polyporales</taxon>
        <taxon>Meruliaceae</taxon>
        <taxon>Phlebia</taxon>
    </lineage>
</organism>
<dbReference type="EMBL" id="JANHOG010002598">
    <property type="protein sequence ID" value="KAJ3521784.1"/>
    <property type="molecule type" value="Genomic_DNA"/>
</dbReference>
<proteinExistence type="predicted"/>
<evidence type="ECO:0000313" key="2">
    <source>
        <dbReference type="Proteomes" id="UP001148662"/>
    </source>
</evidence>
<reference evidence="1" key="1">
    <citation type="submission" date="2022-07" db="EMBL/GenBank/DDBJ databases">
        <title>Genome Sequence of Phlebia brevispora.</title>
        <authorList>
            <person name="Buettner E."/>
        </authorList>
    </citation>
    <scope>NUCLEOTIDE SEQUENCE</scope>
    <source>
        <strain evidence="1">MPL23</strain>
    </source>
</reference>
<dbReference type="Proteomes" id="UP001148662">
    <property type="component" value="Unassembled WGS sequence"/>
</dbReference>
<sequence length="160" mass="17368">MKILSLIKSIPPLWSSSRGVNAHVLEGNHLLEAFINVSQRKTIGDDSGMFAFPLSFPPLTLDYFSNVSSRPRLAAVLSITPQRLSDKSLRSANVGVSVIPVPGAQSCPVLVIALRYDGPALMRPSDFATDLARDPTEGLDGSDPREPAHQLEFHICSVLY</sequence>
<accession>A0ACC1RMV8</accession>
<name>A0ACC1RMV8_9APHY</name>
<keyword evidence="2" id="KW-1185">Reference proteome</keyword>
<protein>
    <submittedName>
        <fullName evidence="1">Uncharacterized protein</fullName>
    </submittedName>
</protein>
<gene>
    <name evidence="1" type="ORF">NM688_g8972</name>
</gene>